<reference evidence="2" key="2">
    <citation type="submission" date="2016-06" db="EMBL/GenBank/DDBJ databases">
        <title>The genome of a short-lived fish provides insights into sex chromosome evolution and the genetic control of aging.</title>
        <authorList>
            <person name="Reichwald K."/>
            <person name="Felder M."/>
            <person name="Petzold A."/>
            <person name="Koch P."/>
            <person name="Groth M."/>
            <person name="Platzer M."/>
        </authorList>
    </citation>
    <scope>NUCLEOTIDE SEQUENCE</scope>
    <source>
        <tissue evidence="2">Brain</tissue>
    </source>
</reference>
<dbReference type="EMBL" id="HADY01023029">
    <property type="protein sequence ID" value="SBP61514.1"/>
    <property type="molecule type" value="Transcribed_RNA"/>
</dbReference>
<name>A0A1A8B2M1_NOTFU</name>
<feature type="compositionally biased region" description="Pro residues" evidence="1">
    <location>
        <begin position="490"/>
        <end position="504"/>
    </location>
</feature>
<feature type="region of interest" description="Disordered" evidence="1">
    <location>
        <begin position="788"/>
        <end position="811"/>
    </location>
</feature>
<evidence type="ECO:0000256" key="1">
    <source>
        <dbReference type="SAM" id="MobiDB-lite"/>
    </source>
</evidence>
<evidence type="ECO:0000313" key="2">
    <source>
        <dbReference type="EMBL" id="SBP61514.1"/>
    </source>
</evidence>
<dbReference type="AlphaFoldDB" id="A0A1A8B2M1"/>
<accession>A0A1A8B2M1</accession>
<feature type="compositionally biased region" description="Basic and acidic residues" evidence="1">
    <location>
        <begin position="454"/>
        <end position="476"/>
    </location>
</feature>
<feature type="compositionally biased region" description="Basic and acidic residues" evidence="1">
    <location>
        <begin position="310"/>
        <end position="327"/>
    </location>
</feature>
<feature type="region of interest" description="Disordered" evidence="1">
    <location>
        <begin position="257"/>
        <end position="333"/>
    </location>
</feature>
<reference evidence="2" key="1">
    <citation type="submission" date="2016-05" db="EMBL/GenBank/DDBJ databases">
        <authorList>
            <person name="Lavstsen T."/>
            <person name="Jespersen J.S."/>
        </authorList>
    </citation>
    <scope>NUCLEOTIDE SEQUENCE</scope>
    <source>
        <tissue evidence="2">Brain</tissue>
    </source>
</reference>
<feature type="region of interest" description="Disordered" evidence="1">
    <location>
        <begin position="355"/>
        <end position="572"/>
    </location>
</feature>
<organism evidence="2">
    <name type="scientific">Nothobranchius furzeri</name>
    <name type="common">Turquoise killifish</name>
    <dbReference type="NCBI Taxonomy" id="105023"/>
    <lineage>
        <taxon>Eukaryota</taxon>
        <taxon>Metazoa</taxon>
        <taxon>Chordata</taxon>
        <taxon>Craniata</taxon>
        <taxon>Vertebrata</taxon>
        <taxon>Euteleostomi</taxon>
        <taxon>Actinopterygii</taxon>
        <taxon>Neopterygii</taxon>
        <taxon>Teleostei</taxon>
        <taxon>Neoteleostei</taxon>
        <taxon>Acanthomorphata</taxon>
        <taxon>Ovalentaria</taxon>
        <taxon>Atherinomorphae</taxon>
        <taxon>Cyprinodontiformes</taxon>
        <taxon>Nothobranchiidae</taxon>
        <taxon>Nothobranchius</taxon>
    </lineage>
</organism>
<protein>
    <submittedName>
        <fullName evidence="2">Uncharacterized protein</fullName>
    </submittedName>
</protein>
<gene>
    <name evidence="2" type="primary">Nfu_g_1_016351</name>
</gene>
<proteinExistence type="predicted"/>
<sequence length="811" mass="87389">MLQQNNNNNYPCLSMSASTQDIIQKCSRTSLPFSSRMELGELPLIRGLRAWALCSRTRRRAGGLLGGGKAPVAPPLGRGSSTSCLRPADVYLSGELDPLGYRTPQGLDSRQVGIGALVTVATLKTSEGGGKTQTQCVFLRTEKGSCLSSKSGPGGATGSVGDLLKGKRGGEGADGLQAGPNWVRVRSGQRWRRSGNVAGREKTAKPEIGWEDPNGGFRAEEGQEEEERGFCSPQRDCSRTSCCHDTSAKICTRCGRRPQRKENGDVTEGESPGRGVSDSEEKGMRRARHRNEEEREVPDPEASTSSICDVGHEQGRAGRTERQKTRTSDSAGVETNLGVMRRPAAVCGLLVTRAQSGKPGEDARGRAIPSTASLRRKESSTPVEGSVWDTGHARTDEELDFSSVQAQEPNFTAGKEESIQQEVKGVPSPPLQQRLPSISQTGRRKTEDECICSKVHDGRADNVKEDPDEGAERSLVTEESWNNGSADPPSSVPPFSPAPSPPLPGFTETSLPGPETGEEKQEVLGAKGGDNQTEKRTQGEELEEQREEARSSAVATEGRKEEEDEFGVFMQAEGVPVWSEEVNRSTSVPYGSRGSAALGNQAITTTPDWTGDPSHQSHDSWTAFPQDGDSGEDVEAQWWLGGAVEARRGRPSTNHSLAAVFAEAFPSPPGVSSADSCDLAVPPTLAQLLRGRAGQDQGLLDNFHDLNKMIGRSYKRVSGVTRELLLNTLDLQQPIIESRPASWTSNRRLSPGLPSANQHAHYAATKRRLSYDFNRSMRSLVQLLSVTPSAASSSHPGSELVAPRYESDERS</sequence>
<feature type="region of interest" description="Disordered" evidence="1">
    <location>
        <begin position="148"/>
        <end position="242"/>
    </location>
</feature>